<evidence type="ECO:0000259" key="2">
    <source>
        <dbReference type="Pfam" id="PF00534"/>
    </source>
</evidence>
<dbReference type="Pfam" id="PF00534">
    <property type="entry name" value="Glycos_transf_1"/>
    <property type="match status" value="1"/>
</dbReference>
<reference evidence="5" key="1">
    <citation type="journal article" date="2019" name="Int. J. Syst. Evol. Microbiol.">
        <title>The Global Catalogue of Microorganisms (GCM) 10K type strain sequencing project: providing services to taxonomists for standard genome sequencing and annotation.</title>
        <authorList>
            <consortium name="The Broad Institute Genomics Platform"/>
            <consortium name="The Broad Institute Genome Sequencing Center for Infectious Disease"/>
            <person name="Wu L."/>
            <person name="Ma J."/>
        </authorList>
    </citation>
    <scope>NUCLEOTIDE SEQUENCE [LARGE SCALE GENOMIC DNA]</scope>
    <source>
        <strain evidence="5">CGMCC 1.13718</strain>
    </source>
</reference>
<feature type="domain" description="Glycosyltransferase subfamily 4-like N-terminal" evidence="3">
    <location>
        <begin position="17"/>
        <end position="166"/>
    </location>
</feature>
<evidence type="ECO:0000259" key="3">
    <source>
        <dbReference type="Pfam" id="PF13439"/>
    </source>
</evidence>
<gene>
    <name evidence="4" type="ORF">ACFQBM_19870</name>
</gene>
<dbReference type="Proteomes" id="UP001596425">
    <property type="component" value="Unassembled WGS sequence"/>
</dbReference>
<comment type="caution">
    <text evidence="4">The sequence shown here is derived from an EMBL/GenBank/DDBJ whole genome shotgun (WGS) entry which is preliminary data.</text>
</comment>
<evidence type="ECO:0000256" key="1">
    <source>
        <dbReference type="ARBA" id="ARBA00022679"/>
    </source>
</evidence>
<feature type="domain" description="Glycosyl transferase family 1" evidence="2">
    <location>
        <begin position="182"/>
        <end position="335"/>
    </location>
</feature>
<accession>A0ABW1YS12</accession>
<dbReference type="CDD" id="cd03809">
    <property type="entry name" value="GT4_MtfB-like"/>
    <property type="match status" value="1"/>
</dbReference>
<keyword evidence="5" id="KW-1185">Reference proteome</keyword>
<dbReference type="EMBL" id="JBHSVR010000001">
    <property type="protein sequence ID" value="MFC6635534.1"/>
    <property type="molecule type" value="Genomic_DNA"/>
</dbReference>
<evidence type="ECO:0000313" key="5">
    <source>
        <dbReference type="Proteomes" id="UP001596425"/>
    </source>
</evidence>
<dbReference type="InterPro" id="IPR001296">
    <property type="entry name" value="Glyco_trans_1"/>
</dbReference>
<protein>
    <submittedName>
        <fullName evidence="4">Glycosyltransferase family 4 protein</fullName>
    </submittedName>
</protein>
<dbReference type="SUPFAM" id="SSF53756">
    <property type="entry name" value="UDP-Glycosyltransferase/glycogen phosphorylase"/>
    <property type="match status" value="1"/>
</dbReference>
<dbReference type="InterPro" id="IPR028098">
    <property type="entry name" value="Glyco_trans_4-like_N"/>
</dbReference>
<dbReference type="Gene3D" id="3.40.50.2000">
    <property type="entry name" value="Glycogen Phosphorylase B"/>
    <property type="match status" value="2"/>
</dbReference>
<evidence type="ECO:0000313" key="4">
    <source>
        <dbReference type="EMBL" id="MFC6635534.1"/>
    </source>
</evidence>
<proteinExistence type="predicted"/>
<organism evidence="4 5">
    <name type="scientific">Microbulbifer taiwanensis</name>
    <dbReference type="NCBI Taxonomy" id="986746"/>
    <lineage>
        <taxon>Bacteria</taxon>
        <taxon>Pseudomonadati</taxon>
        <taxon>Pseudomonadota</taxon>
        <taxon>Gammaproteobacteria</taxon>
        <taxon>Cellvibrionales</taxon>
        <taxon>Microbulbiferaceae</taxon>
        <taxon>Microbulbifer</taxon>
    </lineage>
</organism>
<dbReference type="Pfam" id="PF13439">
    <property type="entry name" value="Glyco_transf_4"/>
    <property type="match status" value="1"/>
</dbReference>
<keyword evidence="1" id="KW-0808">Transferase</keyword>
<sequence length="366" mass="40892">MYRIAVDARPLSFPTTGIGRYTQAILSRLVEQGWDWYLYSDRPLLWPEQLPENVRVRFPGFMPPAAGSFFSQLAYPVWCRKDKIDLFWSPRHHLPLLLGSGIRSVVTIHDLVWKRFPETMSRFGRILDANLMPPSIRKADGVISVSDSTTDEIQFICPEADVTTIYEAPFLAPAEGCCEGDYFLFVGTLEPRKNLSNLLRAYRQCVKSCGEPLPLKICGGKGWGLPALQQLIAELDLGAHVELLGYVPDTELPGLYRNARALLMPSLYEGFGLPIVEAYSQNTPVVTSDRGAMREVAGDAALLVNPESVEQMATALISLTQESDTVRSLQQKARLRVQKFSWDSAAEQTLGLMESLLGRRFGHKSL</sequence>
<dbReference type="RefSeq" id="WP_193193695.1">
    <property type="nucleotide sequence ID" value="NZ_JACZFR010000049.1"/>
</dbReference>
<dbReference type="PANTHER" id="PTHR46401">
    <property type="entry name" value="GLYCOSYLTRANSFERASE WBBK-RELATED"/>
    <property type="match status" value="1"/>
</dbReference>
<dbReference type="PANTHER" id="PTHR46401:SF2">
    <property type="entry name" value="GLYCOSYLTRANSFERASE WBBK-RELATED"/>
    <property type="match status" value="1"/>
</dbReference>
<name>A0ABW1YS12_9GAMM</name>